<protein>
    <submittedName>
        <fullName evidence="2">Uncharacterized protein</fullName>
    </submittedName>
</protein>
<comment type="caution">
    <text evidence="2">The sequence shown here is derived from an EMBL/GenBank/DDBJ whole genome shotgun (WGS) entry which is preliminary data.</text>
</comment>
<accession>A0A9P6N5U6</accession>
<dbReference type="AlphaFoldDB" id="A0A9P6N5U6"/>
<dbReference type="OrthoDB" id="2437644at2759"/>
<keyword evidence="3" id="KW-1185">Reference proteome</keyword>
<dbReference type="EMBL" id="JAAAID010000032">
    <property type="protein sequence ID" value="KAG0024041.1"/>
    <property type="molecule type" value="Genomic_DNA"/>
</dbReference>
<keyword evidence="1" id="KW-0472">Membrane</keyword>
<name>A0A9P6N5U6_9FUNG</name>
<evidence type="ECO:0000313" key="3">
    <source>
        <dbReference type="Proteomes" id="UP000703661"/>
    </source>
</evidence>
<keyword evidence="1" id="KW-1133">Transmembrane helix</keyword>
<keyword evidence="1" id="KW-0812">Transmembrane</keyword>
<evidence type="ECO:0000313" key="2">
    <source>
        <dbReference type="EMBL" id="KAG0024041.1"/>
    </source>
</evidence>
<dbReference type="Proteomes" id="UP000703661">
    <property type="component" value="Unassembled WGS sequence"/>
</dbReference>
<proteinExistence type="predicted"/>
<reference evidence="2" key="1">
    <citation type="journal article" date="2020" name="Fungal Divers.">
        <title>Resolving the Mortierellaceae phylogeny through synthesis of multi-gene phylogenetics and phylogenomics.</title>
        <authorList>
            <person name="Vandepol N."/>
            <person name="Liber J."/>
            <person name="Desiro A."/>
            <person name="Na H."/>
            <person name="Kennedy M."/>
            <person name="Barry K."/>
            <person name="Grigoriev I.V."/>
            <person name="Miller A.N."/>
            <person name="O'Donnell K."/>
            <person name="Stajich J.E."/>
            <person name="Bonito G."/>
        </authorList>
    </citation>
    <scope>NUCLEOTIDE SEQUENCE</scope>
    <source>
        <strain evidence="2">NRRL 2769</strain>
    </source>
</reference>
<feature type="transmembrane region" description="Helical" evidence="1">
    <location>
        <begin position="52"/>
        <end position="71"/>
    </location>
</feature>
<sequence>MMSMIRIATPKAITSRRLISSSAKSNAIASSIGHNIMPSAASPSSSSRAAKAAGYAILGSTAVVAGISLLLKDEVVYWTPNARK</sequence>
<gene>
    <name evidence="2" type="ORF">BGZ80_006485</name>
</gene>
<evidence type="ECO:0000256" key="1">
    <source>
        <dbReference type="SAM" id="Phobius"/>
    </source>
</evidence>
<organism evidence="2 3">
    <name type="scientific">Entomortierella chlamydospora</name>
    <dbReference type="NCBI Taxonomy" id="101097"/>
    <lineage>
        <taxon>Eukaryota</taxon>
        <taxon>Fungi</taxon>
        <taxon>Fungi incertae sedis</taxon>
        <taxon>Mucoromycota</taxon>
        <taxon>Mortierellomycotina</taxon>
        <taxon>Mortierellomycetes</taxon>
        <taxon>Mortierellales</taxon>
        <taxon>Mortierellaceae</taxon>
        <taxon>Entomortierella</taxon>
    </lineage>
</organism>